<feature type="domain" description="N-acetyltransferase" evidence="2">
    <location>
        <begin position="1"/>
        <end position="155"/>
    </location>
</feature>
<evidence type="ECO:0000313" key="3">
    <source>
        <dbReference type="EMBL" id="RSM36218.1"/>
    </source>
</evidence>
<name>A0A428VZI3_AMYBA</name>
<dbReference type="PANTHER" id="PTHR13947">
    <property type="entry name" value="GNAT FAMILY N-ACETYLTRANSFERASE"/>
    <property type="match status" value="1"/>
</dbReference>
<dbReference type="Proteomes" id="UP000286716">
    <property type="component" value="Unassembled WGS sequence"/>
</dbReference>
<keyword evidence="4" id="KW-1185">Reference proteome</keyword>
<dbReference type="CDD" id="cd04301">
    <property type="entry name" value="NAT_SF"/>
    <property type="match status" value="1"/>
</dbReference>
<keyword evidence="1 3" id="KW-0808">Transferase</keyword>
<dbReference type="PROSITE" id="PS51186">
    <property type="entry name" value="GNAT"/>
    <property type="match status" value="1"/>
</dbReference>
<proteinExistence type="predicted"/>
<dbReference type="GO" id="GO:0008080">
    <property type="term" value="F:N-acetyltransferase activity"/>
    <property type="evidence" value="ECO:0007669"/>
    <property type="project" value="InterPro"/>
</dbReference>
<reference evidence="3 4" key="1">
    <citation type="submission" date="2018-05" db="EMBL/GenBank/DDBJ databases">
        <title>Evolution of GPA BGCs.</title>
        <authorList>
            <person name="Waglechner N."/>
            <person name="Wright G.D."/>
        </authorList>
    </citation>
    <scope>NUCLEOTIDE SEQUENCE [LARGE SCALE GENOMIC DNA]</scope>
    <source>
        <strain evidence="3 4">DSM 5908</strain>
    </source>
</reference>
<dbReference type="AlphaFoldDB" id="A0A428VZI3"/>
<dbReference type="InterPro" id="IPR016181">
    <property type="entry name" value="Acyl_CoA_acyltransferase"/>
</dbReference>
<accession>A0A428VZI3</accession>
<dbReference type="EMBL" id="QHHU01000089">
    <property type="protein sequence ID" value="RSM36218.1"/>
    <property type="molecule type" value="Genomic_DNA"/>
</dbReference>
<dbReference type="InterPro" id="IPR050769">
    <property type="entry name" value="NAT_camello-type"/>
</dbReference>
<dbReference type="SUPFAM" id="SSF55729">
    <property type="entry name" value="Acyl-CoA N-acyltransferases (Nat)"/>
    <property type="match status" value="1"/>
</dbReference>
<dbReference type="InterPro" id="IPR000182">
    <property type="entry name" value="GNAT_dom"/>
</dbReference>
<evidence type="ECO:0000313" key="4">
    <source>
        <dbReference type="Proteomes" id="UP000286716"/>
    </source>
</evidence>
<dbReference type="RefSeq" id="WP_020643325.1">
    <property type="nucleotide sequence ID" value="NZ_QHHU01000089.1"/>
</dbReference>
<dbReference type="Pfam" id="PF00583">
    <property type="entry name" value="Acetyltransf_1"/>
    <property type="match status" value="1"/>
</dbReference>
<evidence type="ECO:0000256" key="1">
    <source>
        <dbReference type="ARBA" id="ARBA00022679"/>
    </source>
</evidence>
<dbReference type="PANTHER" id="PTHR13947:SF37">
    <property type="entry name" value="LD18367P"/>
    <property type="match status" value="1"/>
</dbReference>
<dbReference type="OrthoDB" id="4322031at2"/>
<dbReference type="Gene3D" id="3.40.630.30">
    <property type="match status" value="1"/>
</dbReference>
<protein>
    <submittedName>
        <fullName evidence="3">N-acetyltransferase</fullName>
    </submittedName>
</protein>
<sequence>MELTEARPGDCPELLVLQRCCWVEEAVLNDTLDVPALHETLEDVRDWVKTWSVWVLRHDHRLVGAVRARLDGDRWELGRLMVAPDLAGRGLGRRLLAHAEAPAPAEARRFTLFTGSRSARNIALYQRAGYRLTHAPATGGHIRGAVHLEKAVPLDKDVTLREKSGPPG</sequence>
<organism evidence="3 4">
    <name type="scientific">Amycolatopsis balhimycina DSM 5908</name>
    <dbReference type="NCBI Taxonomy" id="1081091"/>
    <lineage>
        <taxon>Bacteria</taxon>
        <taxon>Bacillati</taxon>
        <taxon>Actinomycetota</taxon>
        <taxon>Actinomycetes</taxon>
        <taxon>Pseudonocardiales</taxon>
        <taxon>Pseudonocardiaceae</taxon>
        <taxon>Amycolatopsis</taxon>
    </lineage>
</organism>
<comment type="caution">
    <text evidence="3">The sequence shown here is derived from an EMBL/GenBank/DDBJ whole genome shotgun (WGS) entry which is preliminary data.</text>
</comment>
<evidence type="ECO:0000259" key="2">
    <source>
        <dbReference type="PROSITE" id="PS51186"/>
    </source>
</evidence>
<gene>
    <name evidence="3" type="ORF">DMA12_41140</name>
</gene>